<dbReference type="EMBL" id="JAINUG010000178">
    <property type="protein sequence ID" value="KAJ8389799.1"/>
    <property type="molecule type" value="Genomic_DNA"/>
</dbReference>
<comment type="caution">
    <text evidence="2">The sequence shown here is derived from an EMBL/GenBank/DDBJ whole genome shotgun (WGS) entry which is preliminary data.</text>
</comment>
<proteinExistence type="predicted"/>
<dbReference type="PANTHER" id="PTHR47331:SF5">
    <property type="entry name" value="RIBONUCLEASE H"/>
    <property type="match status" value="1"/>
</dbReference>
<evidence type="ECO:0000313" key="2">
    <source>
        <dbReference type="EMBL" id="KAJ8389799.1"/>
    </source>
</evidence>
<organism evidence="2 3">
    <name type="scientific">Aldrovandia affinis</name>
    <dbReference type="NCBI Taxonomy" id="143900"/>
    <lineage>
        <taxon>Eukaryota</taxon>
        <taxon>Metazoa</taxon>
        <taxon>Chordata</taxon>
        <taxon>Craniata</taxon>
        <taxon>Vertebrata</taxon>
        <taxon>Euteleostomi</taxon>
        <taxon>Actinopterygii</taxon>
        <taxon>Neopterygii</taxon>
        <taxon>Teleostei</taxon>
        <taxon>Notacanthiformes</taxon>
        <taxon>Halosauridae</taxon>
        <taxon>Aldrovandia</taxon>
    </lineage>
</organism>
<evidence type="ECO:0000256" key="1">
    <source>
        <dbReference type="SAM" id="MobiDB-lite"/>
    </source>
</evidence>
<gene>
    <name evidence="2" type="ORF">AAFF_G00115050</name>
</gene>
<feature type="region of interest" description="Disordered" evidence="1">
    <location>
        <begin position="140"/>
        <end position="166"/>
    </location>
</feature>
<protein>
    <submittedName>
        <fullName evidence="2">Uncharacterized protein</fullName>
    </submittedName>
</protein>
<evidence type="ECO:0000313" key="3">
    <source>
        <dbReference type="Proteomes" id="UP001221898"/>
    </source>
</evidence>
<dbReference type="AlphaFoldDB" id="A0AAD7RSX3"/>
<dbReference type="Proteomes" id="UP001221898">
    <property type="component" value="Unassembled WGS sequence"/>
</dbReference>
<accession>A0AAD7RSX3</accession>
<keyword evidence="3" id="KW-1185">Reference proteome</keyword>
<sequence>MRPQLPDPILRHNGEKYGQPHQVALKRIASVMDSSDIRRGDTAAFEKLTLQVQLLLGVLKTLGPDGDSELRCGFHVARLLSKLPPEMRSDFCRCMFHQPGAVYTLQDFSEWLQYESWCQDFDGQTSGKVQKEKHQQRFAGRYGKRTASVHHGAKESPERNAASASEKRGGKAKQYCPYCENAEHYLSQCSAIQKLTKEQGKHLQVLHEVNARTIKEAHKEESCLVSTATEVLYLDRPTNCSRVLLKVVRVFLHHGNRTLDTYAILDDRSERTMLLPAATLKLGLQGTPEGQSSRTSRPFMVHQCHSASRPRQLKRSFHIEGAFTATQLGIANNSYPVASLQRRYKHLVSLPYSSLTAPSLSSPRLIAPIKPVRLGPPGGPAAIRTRLGWTVQGPARFTEQHFQPQQCLLAFIAPANWELFRNVETLWQFQGLNLNESLLPGPTLGASLLGVLLRFRAVDLNPVTPNLLLMGRPDGSLPQVVYPETELLSQRRWKHSQILTHHF</sequence>
<name>A0AAD7RSX3_9TELE</name>
<dbReference type="PANTHER" id="PTHR47331">
    <property type="entry name" value="PHD-TYPE DOMAIN-CONTAINING PROTEIN"/>
    <property type="match status" value="1"/>
</dbReference>
<reference evidence="2" key="1">
    <citation type="journal article" date="2023" name="Science">
        <title>Genome structures resolve the early diversification of teleost fishes.</title>
        <authorList>
            <person name="Parey E."/>
            <person name="Louis A."/>
            <person name="Montfort J."/>
            <person name="Bouchez O."/>
            <person name="Roques C."/>
            <person name="Iampietro C."/>
            <person name="Lluch J."/>
            <person name="Castinel A."/>
            <person name="Donnadieu C."/>
            <person name="Desvignes T."/>
            <person name="Floi Bucao C."/>
            <person name="Jouanno E."/>
            <person name="Wen M."/>
            <person name="Mejri S."/>
            <person name="Dirks R."/>
            <person name="Jansen H."/>
            <person name="Henkel C."/>
            <person name="Chen W.J."/>
            <person name="Zahm M."/>
            <person name="Cabau C."/>
            <person name="Klopp C."/>
            <person name="Thompson A.W."/>
            <person name="Robinson-Rechavi M."/>
            <person name="Braasch I."/>
            <person name="Lecointre G."/>
            <person name="Bobe J."/>
            <person name="Postlethwait J.H."/>
            <person name="Berthelot C."/>
            <person name="Roest Crollius H."/>
            <person name="Guiguen Y."/>
        </authorList>
    </citation>
    <scope>NUCLEOTIDE SEQUENCE</scope>
    <source>
        <strain evidence="2">NC1722</strain>
    </source>
</reference>